<dbReference type="EMBL" id="BARV01029334">
    <property type="protein sequence ID" value="GAI43746.1"/>
    <property type="molecule type" value="Genomic_DNA"/>
</dbReference>
<evidence type="ECO:0000313" key="2">
    <source>
        <dbReference type="EMBL" id="GAI43746.1"/>
    </source>
</evidence>
<dbReference type="Gene3D" id="3.50.50.60">
    <property type="entry name" value="FAD/NAD(P)-binding domain"/>
    <property type="match status" value="1"/>
</dbReference>
<reference evidence="2" key="1">
    <citation type="journal article" date="2014" name="Front. Microbiol.">
        <title>High frequency of phylogenetically diverse reductive dehalogenase-homologous genes in deep subseafloor sedimentary metagenomes.</title>
        <authorList>
            <person name="Kawai M."/>
            <person name="Futagami T."/>
            <person name="Toyoda A."/>
            <person name="Takaki Y."/>
            <person name="Nishi S."/>
            <person name="Hori S."/>
            <person name="Arai W."/>
            <person name="Tsubouchi T."/>
            <person name="Morono Y."/>
            <person name="Uchiyama I."/>
            <person name="Ito T."/>
            <person name="Fujiyama A."/>
            <person name="Inagaki F."/>
            <person name="Takami H."/>
        </authorList>
    </citation>
    <scope>NUCLEOTIDE SEQUENCE</scope>
    <source>
        <strain evidence="2">Expedition CK06-06</strain>
    </source>
</reference>
<name>X1PMI2_9ZZZZ</name>
<feature type="non-terminal residue" evidence="2">
    <location>
        <position position="1"/>
    </location>
</feature>
<dbReference type="InterPro" id="IPR054715">
    <property type="entry name" value="GGR_cat"/>
</dbReference>
<feature type="non-terminal residue" evidence="2">
    <location>
        <position position="257"/>
    </location>
</feature>
<dbReference type="PANTHER" id="PTHR42685:SF21">
    <property type="entry name" value="DEHYDROGENASE (FLAVOPROTEIN)-LIKE PROTEIN"/>
    <property type="match status" value="1"/>
</dbReference>
<sequence length="257" mass="28790">LESESEIHGYILWRDKFEIDLAEQVLELGGKIKMNHTIDDLTELADYDYIVSARGLTILPKLEDVHIGVQTIAHVKNHPKNRIDLYFGNKIAPKGYGWVLPLGFKKARVGLGTSLAVKANPKKLLDSFIEKIEAEPISKVKSKLISTAKPPRKLTDGNIVLVGDTAYLTDPLTGGGIVQAILSGKYAAKAIVQGKLEAYDSYCRGLKRRNLMRYRLKRILYDFSDEDFNQMIDAVKDFKPKLTRISWAIAYAILTLG</sequence>
<dbReference type="AlphaFoldDB" id="X1PMI2"/>
<dbReference type="InterPro" id="IPR050407">
    <property type="entry name" value="Geranylgeranyl_reductase"/>
</dbReference>
<dbReference type="PANTHER" id="PTHR42685">
    <property type="entry name" value="GERANYLGERANYL DIPHOSPHATE REDUCTASE"/>
    <property type="match status" value="1"/>
</dbReference>
<accession>X1PMI2</accession>
<comment type="caution">
    <text evidence="2">The sequence shown here is derived from an EMBL/GenBank/DDBJ whole genome shotgun (WGS) entry which is preliminary data.</text>
</comment>
<dbReference type="Pfam" id="PF22578">
    <property type="entry name" value="GGR_cat"/>
    <property type="match status" value="1"/>
</dbReference>
<organism evidence="2">
    <name type="scientific">marine sediment metagenome</name>
    <dbReference type="NCBI Taxonomy" id="412755"/>
    <lineage>
        <taxon>unclassified sequences</taxon>
        <taxon>metagenomes</taxon>
        <taxon>ecological metagenomes</taxon>
    </lineage>
</organism>
<dbReference type="SUPFAM" id="SSF51905">
    <property type="entry name" value="FAD/NAD(P)-binding domain"/>
    <property type="match status" value="1"/>
</dbReference>
<dbReference type="InterPro" id="IPR036188">
    <property type="entry name" value="FAD/NAD-bd_sf"/>
</dbReference>
<proteinExistence type="predicted"/>
<gene>
    <name evidence="2" type="ORF">S06H3_46791</name>
</gene>
<feature type="domain" description="Digeranylgeranylglycerophospholipid reductase catalytic" evidence="1">
    <location>
        <begin position="64"/>
        <end position="133"/>
    </location>
</feature>
<evidence type="ECO:0000259" key="1">
    <source>
        <dbReference type="Pfam" id="PF22578"/>
    </source>
</evidence>
<protein>
    <recommendedName>
        <fullName evidence="1">Digeranylgeranylglycerophospholipid reductase catalytic domain-containing protein</fullName>
    </recommendedName>
</protein>